<dbReference type="InParanoid" id="A0A067R2S8"/>
<dbReference type="Proteomes" id="UP000027135">
    <property type="component" value="Unassembled WGS sequence"/>
</dbReference>
<dbReference type="EMBL" id="KK852951">
    <property type="protein sequence ID" value="KDR13336.1"/>
    <property type="molecule type" value="Genomic_DNA"/>
</dbReference>
<keyword evidence="2" id="KW-1185">Reference proteome</keyword>
<organism evidence="1 2">
    <name type="scientific">Zootermopsis nevadensis</name>
    <name type="common">Dampwood termite</name>
    <dbReference type="NCBI Taxonomy" id="136037"/>
    <lineage>
        <taxon>Eukaryota</taxon>
        <taxon>Metazoa</taxon>
        <taxon>Ecdysozoa</taxon>
        <taxon>Arthropoda</taxon>
        <taxon>Hexapoda</taxon>
        <taxon>Insecta</taxon>
        <taxon>Pterygota</taxon>
        <taxon>Neoptera</taxon>
        <taxon>Polyneoptera</taxon>
        <taxon>Dictyoptera</taxon>
        <taxon>Blattodea</taxon>
        <taxon>Blattoidea</taxon>
        <taxon>Termitoidae</taxon>
        <taxon>Termopsidae</taxon>
        <taxon>Zootermopsis</taxon>
    </lineage>
</organism>
<dbReference type="AlphaFoldDB" id="A0A067R2S8"/>
<proteinExistence type="predicted"/>
<name>A0A067R2S8_ZOONE</name>
<gene>
    <name evidence="1" type="ORF">L798_12858</name>
</gene>
<sequence length="104" mass="11872">MFYGGLCCHGDFPSYSSGGRWDVLEKSLRIRGEILEKSYSSAGEVLETLCANCIVMENFWRDSGEVLYGHLKFLKRRWVLSHTGRLLWVHLGLVYVQLGLFGLV</sequence>
<evidence type="ECO:0000313" key="1">
    <source>
        <dbReference type="EMBL" id="KDR13336.1"/>
    </source>
</evidence>
<evidence type="ECO:0000313" key="2">
    <source>
        <dbReference type="Proteomes" id="UP000027135"/>
    </source>
</evidence>
<reference evidence="1 2" key="1">
    <citation type="journal article" date="2014" name="Nat. Commun.">
        <title>Molecular traces of alternative social organization in a termite genome.</title>
        <authorList>
            <person name="Terrapon N."/>
            <person name="Li C."/>
            <person name="Robertson H.M."/>
            <person name="Ji L."/>
            <person name="Meng X."/>
            <person name="Booth W."/>
            <person name="Chen Z."/>
            <person name="Childers C.P."/>
            <person name="Glastad K.M."/>
            <person name="Gokhale K."/>
            <person name="Gowin J."/>
            <person name="Gronenberg W."/>
            <person name="Hermansen R.A."/>
            <person name="Hu H."/>
            <person name="Hunt B.G."/>
            <person name="Huylmans A.K."/>
            <person name="Khalil S.M."/>
            <person name="Mitchell R.D."/>
            <person name="Munoz-Torres M.C."/>
            <person name="Mustard J.A."/>
            <person name="Pan H."/>
            <person name="Reese J.T."/>
            <person name="Scharf M.E."/>
            <person name="Sun F."/>
            <person name="Vogel H."/>
            <person name="Xiao J."/>
            <person name="Yang W."/>
            <person name="Yang Z."/>
            <person name="Yang Z."/>
            <person name="Zhou J."/>
            <person name="Zhu J."/>
            <person name="Brent C.S."/>
            <person name="Elsik C.G."/>
            <person name="Goodisman M.A."/>
            <person name="Liberles D.A."/>
            <person name="Roe R.M."/>
            <person name="Vargo E.L."/>
            <person name="Vilcinskas A."/>
            <person name="Wang J."/>
            <person name="Bornberg-Bauer E."/>
            <person name="Korb J."/>
            <person name="Zhang G."/>
            <person name="Liebig J."/>
        </authorList>
    </citation>
    <scope>NUCLEOTIDE SEQUENCE [LARGE SCALE GENOMIC DNA]</scope>
    <source>
        <tissue evidence="1">Whole organism</tissue>
    </source>
</reference>
<protein>
    <submittedName>
        <fullName evidence="1">Uncharacterized protein</fullName>
    </submittedName>
</protein>
<accession>A0A067R2S8</accession>